<dbReference type="InterPro" id="IPR007833">
    <property type="entry name" value="Capsule_polysaccharide_synth"/>
</dbReference>
<dbReference type="GO" id="GO:0000271">
    <property type="term" value="P:polysaccharide biosynthetic process"/>
    <property type="evidence" value="ECO:0007669"/>
    <property type="project" value="InterPro"/>
</dbReference>
<keyword evidence="2" id="KW-1185">Reference proteome</keyword>
<dbReference type="Pfam" id="PF05159">
    <property type="entry name" value="Capsule_synth"/>
    <property type="match status" value="1"/>
</dbReference>
<evidence type="ECO:0008006" key="3">
    <source>
        <dbReference type="Google" id="ProtNLM"/>
    </source>
</evidence>
<dbReference type="InterPro" id="IPR011990">
    <property type="entry name" value="TPR-like_helical_dom_sf"/>
</dbReference>
<reference evidence="1 2" key="1">
    <citation type="journal article" date="2010" name="Int. J. Syst. Evol. Microbiol.">
        <title>Bacillus horneckiae sp. nov., isolated from a spacecraft-assembly clean room.</title>
        <authorList>
            <person name="Vaishampayan P."/>
            <person name="Probst A."/>
            <person name="Krishnamurthi S."/>
            <person name="Ghosh S."/>
            <person name="Osman S."/>
            <person name="McDowall A."/>
            <person name="Ruckmani A."/>
            <person name="Mayilraj S."/>
            <person name="Venkateswaran K."/>
        </authorList>
    </citation>
    <scope>NUCLEOTIDE SEQUENCE [LARGE SCALE GENOMIC DNA]</scope>
    <source>
        <strain evidence="2">1PO1SC</strain>
    </source>
</reference>
<protein>
    <recommendedName>
        <fullName evidence="3">Beta-3-deoxy-D-manno-oct-2-ulosonic acid transferase</fullName>
    </recommendedName>
</protein>
<dbReference type="Proteomes" id="UP000233343">
    <property type="component" value="Unassembled WGS sequence"/>
</dbReference>
<dbReference type="RefSeq" id="WP_066189694.1">
    <property type="nucleotide sequence ID" value="NZ_JARMMB010000015.1"/>
</dbReference>
<dbReference type="CDD" id="cd16439">
    <property type="entry name" value="beta_Kdo_transferase_KpsC_2"/>
    <property type="match status" value="1"/>
</dbReference>
<accession>A0A2N0ZFG3</accession>
<sequence>MAMGIKKRAKRVIRSIVGGKEKNHQKPYIEMGENWESDDLPIAFMFGFNPWKREHMSHFFKEYRTAYVFGQVDMQRLQTFFKKYQNKVFIIWGFKEPDGLVQYAAKKKINIYRVEDGFVRSVGLGAAHTLPISIAVDSRTLYFNAREASDLEVLLETYDVSEELLAQADRCIDLLVNMGVSKYNHTTRMNINDLYGQKTKKRILVIGQVEDDASIQYGCSQRMTNNELVWKAYNENPECEIIYKPHPDVLGGYRKAYSNPQDVAQISKVVVEPLSIVDALQTIDHVYTMTSLVGFEALIRGIEVTCYGAPFYAGWGLTQDRQACPRRTRKRTIKELFAISYLVYPRYINPETGTRINLEEAIELLIHMMAKNTLSQALESRNENDNDQAEEWIHKAMEQLGDNKDWLYKECELELIKLLNETRRYEEALELSNATLKNESNLEYLIEKGRALTGLREYEEAVQVFLMSLKEEKRYSNLTAMISLLWKIEGPSSRLLKYVDQMQTNEAITMTKEDLIMLAAIYNQAGYTKKAQAMLREAKVKPREIPYLSLAVNYDYYRMNASTVSEKFVYDHMIKTEKRFEELIKSARGKFSVVIAADLFDKEMAEQEKLIVGFTRSQVDINTNKKTNVLFGPLHPQLHEQTNIRDLDLLVMNVPNVEHCYSQGVDYIRSLIERGTSIQSYPHPYYHELIKILGRQPSDEMLLIYWIYKIQGPVQSENIIGIDSIQDEREYGLINSFTFEKVLH</sequence>
<dbReference type="EMBL" id="PISD01000030">
    <property type="protein sequence ID" value="PKG28223.1"/>
    <property type="molecule type" value="Genomic_DNA"/>
</dbReference>
<comment type="caution">
    <text evidence="1">The sequence shown here is derived from an EMBL/GenBank/DDBJ whole genome shotgun (WGS) entry which is preliminary data.</text>
</comment>
<dbReference type="GO" id="GO:0015774">
    <property type="term" value="P:polysaccharide transport"/>
    <property type="evidence" value="ECO:0007669"/>
    <property type="project" value="InterPro"/>
</dbReference>
<organism evidence="1 2">
    <name type="scientific">Cytobacillus horneckiae</name>
    <dbReference type="NCBI Taxonomy" id="549687"/>
    <lineage>
        <taxon>Bacteria</taxon>
        <taxon>Bacillati</taxon>
        <taxon>Bacillota</taxon>
        <taxon>Bacilli</taxon>
        <taxon>Bacillales</taxon>
        <taxon>Bacillaceae</taxon>
        <taxon>Cytobacillus</taxon>
    </lineage>
</organism>
<evidence type="ECO:0000313" key="2">
    <source>
        <dbReference type="Proteomes" id="UP000233343"/>
    </source>
</evidence>
<proteinExistence type="predicted"/>
<name>A0A2N0ZFG3_9BACI</name>
<gene>
    <name evidence="1" type="ORF">CWS20_13495</name>
</gene>
<dbReference type="SUPFAM" id="SSF48452">
    <property type="entry name" value="TPR-like"/>
    <property type="match status" value="1"/>
</dbReference>
<evidence type="ECO:0000313" key="1">
    <source>
        <dbReference type="EMBL" id="PKG28223.1"/>
    </source>
</evidence>
<dbReference type="Gene3D" id="1.25.40.10">
    <property type="entry name" value="Tetratricopeptide repeat domain"/>
    <property type="match status" value="1"/>
</dbReference>
<dbReference type="AlphaFoldDB" id="A0A2N0ZFG3"/>